<evidence type="ECO:0000313" key="2">
    <source>
        <dbReference type="Proteomes" id="UP000023152"/>
    </source>
</evidence>
<dbReference type="Proteomes" id="UP000023152">
    <property type="component" value="Unassembled WGS sequence"/>
</dbReference>
<organism evidence="1 2">
    <name type="scientific">Reticulomyxa filosa</name>
    <dbReference type="NCBI Taxonomy" id="46433"/>
    <lineage>
        <taxon>Eukaryota</taxon>
        <taxon>Sar</taxon>
        <taxon>Rhizaria</taxon>
        <taxon>Retaria</taxon>
        <taxon>Foraminifera</taxon>
        <taxon>Monothalamids</taxon>
        <taxon>Reticulomyxidae</taxon>
        <taxon>Reticulomyxa</taxon>
    </lineage>
</organism>
<name>X6LKH0_RETFI</name>
<sequence>YLTLQKLLHELIKNGYLCDLIPKKILSTGEKVIKKQINYNESNEEDELILNDKIFTILNELKSNVSGLKSDLSRCSPKKMPFVLSYPRYNVYLNKEWTFFFLYLLCEALMSFKKFFKGVRETGVMV</sequence>
<evidence type="ECO:0000313" key="1">
    <source>
        <dbReference type="EMBL" id="ETO02119.1"/>
    </source>
</evidence>
<comment type="caution">
    <text evidence="1">The sequence shown here is derived from an EMBL/GenBank/DDBJ whole genome shotgun (WGS) entry which is preliminary data.</text>
</comment>
<dbReference type="AlphaFoldDB" id="X6LKH0"/>
<accession>X6LKH0</accession>
<gene>
    <name evidence="1" type="ORF">RFI_35317</name>
</gene>
<proteinExistence type="predicted"/>
<reference evidence="1 2" key="1">
    <citation type="journal article" date="2013" name="Curr. Biol.">
        <title>The Genome of the Foraminiferan Reticulomyxa filosa.</title>
        <authorList>
            <person name="Glockner G."/>
            <person name="Hulsmann N."/>
            <person name="Schleicher M."/>
            <person name="Noegel A.A."/>
            <person name="Eichinger L."/>
            <person name="Gallinger C."/>
            <person name="Pawlowski J."/>
            <person name="Sierra R."/>
            <person name="Euteneuer U."/>
            <person name="Pillet L."/>
            <person name="Moustafa A."/>
            <person name="Platzer M."/>
            <person name="Groth M."/>
            <person name="Szafranski K."/>
            <person name="Schliwa M."/>
        </authorList>
    </citation>
    <scope>NUCLEOTIDE SEQUENCE [LARGE SCALE GENOMIC DNA]</scope>
</reference>
<protein>
    <submittedName>
        <fullName evidence="1">Uncharacterized protein</fullName>
    </submittedName>
</protein>
<feature type="non-terminal residue" evidence="1">
    <location>
        <position position="1"/>
    </location>
</feature>
<dbReference type="EMBL" id="ASPP01036656">
    <property type="protein sequence ID" value="ETO02119.1"/>
    <property type="molecule type" value="Genomic_DNA"/>
</dbReference>
<keyword evidence="2" id="KW-1185">Reference proteome</keyword>